<evidence type="ECO:0000256" key="1">
    <source>
        <dbReference type="SAM" id="MobiDB-lite"/>
    </source>
</evidence>
<name>A0ABR2DV88_9ROSI</name>
<feature type="compositionally biased region" description="Basic and acidic residues" evidence="1">
    <location>
        <begin position="10"/>
        <end position="21"/>
    </location>
</feature>
<dbReference type="InterPro" id="IPR040249">
    <property type="entry name" value="Ricin_B-like_lectin_EULS3-like"/>
</dbReference>
<dbReference type="EMBL" id="JBBPBM010000023">
    <property type="protein sequence ID" value="KAK8546452.1"/>
    <property type="molecule type" value="Genomic_DNA"/>
</dbReference>
<dbReference type="SUPFAM" id="SSF50370">
    <property type="entry name" value="Ricin B-like lectins"/>
    <property type="match status" value="1"/>
</dbReference>
<dbReference type="PANTHER" id="PTHR31257">
    <property type="entry name" value="RICIN B-LIKE LECTIN EULS3"/>
    <property type="match status" value="1"/>
</dbReference>
<accession>A0ABR2DV88</accession>
<protein>
    <submittedName>
        <fullName evidence="2">Uncharacterized protein</fullName>
    </submittedName>
</protein>
<dbReference type="Proteomes" id="UP001472677">
    <property type="component" value="Unassembled WGS sequence"/>
</dbReference>
<organism evidence="2 3">
    <name type="scientific">Hibiscus sabdariffa</name>
    <name type="common">roselle</name>
    <dbReference type="NCBI Taxonomy" id="183260"/>
    <lineage>
        <taxon>Eukaryota</taxon>
        <taxon>Viridiplantae</taxon>
        <taxon>Streptophyta</taxon>
        <taxon>Embryophyta</taxon>
        <taxon>Tracheophyta</taxon>
        <taxon>Spermatophyta</taxon>
        <taxon>Magnoliopsida</taxon>
        <taxon>eudicotyledons</taxon>
        <taxon>Gunneridae</taxon>
        <taxon>Pentapetalae</taxon>
        <taxon>rosids</taxon>
        <taxon>malvids</taxon>
        <taxon>Malvales</taxon>
        <taxon>Malvaceae</taxon>
        <taxon>Malvoideae</taxon>
        <taxon>Hibiscus</taxon>
    </lineage>
</organism>
<sequence>MEFPFGHNQHRNDDEDNRERPPPPPPHLHHHQFPPPPLQHPPPPNYQQPPGFDGPYPPTPYPPNTYPPPSSYFQQPGFDGPPPPYFQQPGFPSHPPHQPPTHATHFHHQPEHSSLNYSPPPPSVAHAAPESGHGMIDHHRPLKPHLPPEFHNKHTFKVYCKADPNYYLTIRDDKVVLAPSDPSDEFQHWYKDEKYSTRVKDEVGFPSFSLVNKATGQVIKHSIGASHPVQLVPYKPDLDENLVASTMVQLLCCGNGTREITRYGRLYHTDTCSMVLLIEAVSYLQSMYSFEGSLCIIFFEIFLQFTGEIIILLVWKTRPRIEELVWANKWELEEDLGDETITQACLVKQLRSVSYLNSNHKATNIKLELSGVRQTQAIVQSLDDAQEPQ</sequence>
<keyword evidence="3" id="KW-1185">Reference proteome</keyword>
<comment type="caution">
    <text evidence="2">The sequence shown here is derived from an EMBL/GenBank/DDBJ whole genome shotgun (WGS) entry which is preliminary data.</text>
</comment>
<gene>
    <name evidence="2" type="ORF">V6N12_027238</name>
</gene>
<feature type="compositionally biased region" description="Pro residues" evidence="1">
    <location>
        <begin position="33"/>
        <end position="47"/>
    </location>
</feature>
<evidence type="ECO:0000313" key="2">
    <source>
        <dbReference type="EMBL" id="KAK8546452.1"/>
    </source>
</evidence>
<dbReference type="SUPFAM" id="SSF101447">
    <property type="entry name" value="Formin homology 2 domain (FH2 domain)"/>
    <property type="match status" value="1"/>
</dbReference>
<reference evidence="2 3" key="1">
    <citation type="journal article" date="2024" name="G3 (Bethesda)">
        <title>Genome assembly of Hibiscus sabdariffa L. provides insights into metabolisms of medicinal natural products.</title>
        <authorList>
            <person name="Kim T."/>
        </authorList>
    </citation>
    <scope>NUCLEOTIDE SEQUENCE [LARGE SCALE GENOMIC DNA]</scope>
    <source>
        <strain evidence="2">TK-2024</strain>
        <tissue evidence="2">Old leaves</tissue>
    </source>
</reference>
<feature type="compositionally biased region" description="Pro residues" evidence="1">
    <location>
        <begin position="55"/>
        <end position="70"/>
    </location>
</feature>
<evidence type="ECO:0000313" key="3">
    <source>
        <dbReference type="Proteomes" id="UP001472677"/>
    </source>
</evidence>
<proteinExistence type="predicted"/>
<feature type="compositionally biased region" description="Pro residues" evidence="1">
    <location>
        <begin position="79"/>
        <end position="99"/>
    </location>
</feature>
<dbReference type="InterPro" id="IPR035992">
    <property type="entry name" value="Ricin_B-like_lectins"/>
</dbReference>
<feature type="region of interest" description="Disordered" evidence="1">
    <location>
        <begin position="1"/>
        <end position="148"/>
    </location>
</feature>
<dbReference type="PANTHER" id="PTHR31257:SF2">
    <property type="entry name" value="RICIN B-LIKE LECTIN EULS3"/>
    <property type="match status" value="1"/>
</dbReference>